<dbReference type="GO" id="GO:0016491">
    <property type="term" value="F:oxidoreductase activity"/>
    <property type="evidence" value="ECO:0007669"/>
    <property type="project" value="UniProtKB-KW"/>
</dbReference>
<comment type="similarity">
    <text evidence="2">Belongs to the oxygen-dependent FAD-linked oxidoreductase family.</text>
</comment>
<dbReference type="PANTHER" id="PTHR42973">
    <property type="entry name" value="BINDING OXIDOREDUCTASE, PUTATIVE (AFU_ORTHOLOGUE AFUA_1G17690)-RELATED"/>
    <property type="match status" value="1"/>
</dbReference>
<dbReference type="InterPro" id="IPR036318">
    <property type="entry name" value="FAD-bd_PCMH-like_sf"/>
</dbReference>
<dbReference type="InterPro" id="IPR006093">
    <property type="entry name" value="Oxy_OxRdtase_FAD_BS"/>
</dbReference>
<keyword evidence="4" id="KW-0274">FAD</keyword>
<sequence length="458" mass="47699">MADVRGLRAQLRGPVLEPGDPGFADEVAGYNAFAKNRPVVAIGAERVEDVLAAVAYATRHDLPVRVQGTGHGIGSGFTDGVLITTGRMRDLVIDPAAATAHVGAGLAWADLMPAVAEHGLAGITGSSPGVGVVGWLLGGGLSPVGRTFGFGSDRLIGLDIVTCDGTVQHVTQESQPDLFWALRGGRAGLGIVTSVDLDLVPLRSLYGGGLYFDADLAEVALRTWADWAASLSEDTTTSVALLRLADQPVVPPEIRNRFVVHIRVAHIGEDASGEAIVAPLRAIGEPLLGTIGRMPYTAIGTIHNDPPDPLPIWLTSGQLREFPADAAAAVLATAGAASGVPLMEVEIRQLGGVMAATPRLADAISGRDAGYVVIIAGVPEPDLFGTEIPAAAARVLDALSPWTLRGPQANFSNDVNDGATMTSTWEEAIRRRLVQIKTSYDPADVFRFGAHRPGPVSG</sequence>
<evidence type="ECO:0000256" key="1">
    <source>
        <dbReference type="ARBA" id="ARBA00001974"/>
    </source>
</evidence>
<organism evidence="7 8">
    <name type="scientific">Plantactinospora soyae</name>
    <dbReference type="NCBI Taxonomy" id="1544732"/>
    <lineage>
        <taxon>Bacteria</taxon>
        <taxon>Bacillati</taxon>
        <taxon>Actinomycetota</taxon>
        <taxon>Actinomycetes</taxon>
        <taxon>Micromonosporales</taxon>
        <taxon>Micromonosporaceae</taxon>
        <taxon>Plantactinospora</taxon>
    </lineage>
</organism>
<comment type="caution">
    <text evidence="7">The sequence shown here is derived from an EMBL/GenBank/DDBJ whole genome shotgun (WGS) entry which is preliminary data.</text>
</comment>
<proteinExistence type="inferred from homology"/>
<dbReference type="Gene3D" id="3.30.465.10">
    <property type="match status" value="1"/>
</dbReference>
<keyword evidence="3" id="KW-0285">Flavoprotein</keyword>
<dbReference type="PROSITE" id="PS00862">
    <property type="entry name" value="OX2_COVAL_FAD"/>
    <property type="match status" value="1"/>
</dbReference>
<dbReference type="Pfam" id="PF01565">
    <property type="entry name" value="FAD_binding_4"/>
    <property type="match status" value="1"/>
</dbReference>
<gene>
    <name evidence="7" type="ORF">H4W31_006461</name>
</gene>
<dbReference type="PROSITE" id="PS51387">
    <property type="entry name" value="FAD_PCMH"/>
    <property type="match status" value="1"/>
</dbReference>
<evidence type="ECO:0000256" key="4">
    <source>
        <dbReference type="ARBA" id="ARBA00022827"/>
    </source>
</evidence>
<name>A0A927MFN2_9ACTN</name>
<dbReference type="InterPro" id="IPR016169">
    <property type="entry name" value="FAD-bd_PCMH_sub2"/>
</dbReference>
<evidence type="ECO:0000256" key="2">
    <source>
        <dbReference type="ARBA" id="ARBA00005466"/>
    </source>
</evidence>
<protein>
    <submittedName>
        <fullName evidence="7">FAD/FMN-containing dehydrogenase</fullName>
    </submittedName>
</protein>
<evidence type="ECO:0000256" key="3">
    <source>
        <dbReference type="ARBA" id="ARBA00022630"/>
    </source>
</evidence>
<dbReference type="InterPro" id="IPR050416">
    <property type="entry name" value="FAD-linked_Oxidoreductase"/>
</dbReference>
<evidence type="ECO:0000256" key="5">
    <source>
        <dbReference type="ARBA" id="ARBA00023002"/>
    </source>
</evidence>
<dbReference type="SUPFAM" id="SSF56176">
    <property type="entry name" value="FAD-binding/transporter-associated domain-like"/>
    <property type="match status" value="1"/>
</dbReference>
<accession>A0A927MFN2</accession>
<evidence type="ECO:0000313" key="8">
    <source>
        <dbReference type="Proteomes" id="UP000649753"/>
    </source>
</evidence>
<feature type="domain" description="FAD-binding PCMH-type" evidence="6">
    <location>
        <begin position="34"/>
        <end position="202"/>
    </location>
</feature>
<dbReference type="InterPro" id="IPR016166">
    <property type="entry name" value="FAD-bd_PCMH"/>
</dbReference>
<keyword evidence="8" id="KW-1185">Reference proteome</keyword>
<dbReference type="PANTHER" id="PTHR42973:SF39">
    <property type="entry name" value="FAD-BINDING PCMH-TYPE DOMAIN-CONTAINING PROTEIN"/>
    <property type="match status" value="1"/>
</dbReference>
<reference evidence="7" key="1">
    <citation type="submission" date="2020-10" db="EMBL/GenBank/DDBJ databases">
        <title>Sequencing the genomes of 1000 actinobacteria strains.</title>
        <authorList>
            <person name="Klenk H.-P."/>
        </authorList>
    </citation>
    <scope>NUCLEOTIDE SEQUENCE</scope>
    <source>
        <strain evidence="7">DSM 46832</strain>
    </source>
</reference>
<comment type="cofactor">
    <cofactor evidence="1">
        <name>FAD</name>
        <dbReference type="ChEBI" id="CHEBI:57692"/>
    </cofactor>
</comment>
<dbReference type="AlphaFoldDB" id="A0A927MFN2"/>
<dbReference type="GO" id="GO:0071949">
    <property type="term" value="F:FAD binding"/>
    <property type="evidence" value="ECO:0007669"/>
    <property type="project" value="InterPro"/>
</dbReference>
<evidence type="ECO:0000259" key="6">
    <source>
        <dbReference type="PROSITE" id="PS51387"/>
    </source>
</evidence>
<dbReference type="Gene3D" id="3.40.462.20">
    <property type="match status" value="1"/>
</dbReference>
<evidence type="ECO:0000313" key="7">
    <source>
        <dbReference type="EMBL" id="MBE1490823.1"/>
    </source>
</evidence>
<dbReference type="Proteomes" id="UP000649753">
    <property type="component" value="Unassembled WGS sequence"/>
</dbReference>
<dbReference type="EMBL" id="JADBEB010000001">
    <property type="protein sequence ID" value="MBE1490823.1"/>
    <property type="molecule type" value="Genomic_DNA"/>
</dbReference>
<dbReference type="InterPro" id="IPR016167">
    <property type="entry name" value="FAD-bd_PCMH_sub1"/>
</dbReference>
<dbReference type="Gene3D" id="3.30.43.10">
    <property type="entry name" value="Uridine Diphospho-n-acetylenolpyruvylglucosamine Reductase, domain 2"/>
    <property type="match status" value="1"/>
</dbReference>
<keyword evidence="5" id="KW-0560">Oxidoreductase</keyword>
<dbReference type="InterPro" id="IPR006094">
    <property type="entry name" value="Oxid_FAD_bind_N"/>
</dbReference>
<dbReference type="RefSeq" id="WP_192770033.1">
    <property type="nucleotide sequence ID" value="NZ_JADBEB010000001.1"/>
</dbReference>